<dbReference type="PROSITE" id="PS00141">
    <property type="entry name" value="ASP_PROTEASE"/>
    <property type="match status" value="1"/>
</dbReference>
<feature type="signal peptide" evidence="7">
    <location>
        <begin position="1"/>
        <end position="27"/>
    </location>
</feature>
<dbReference type="SUPFAM" id="SSF50630">
    <property type="entry name" value="Acid proteases"/>
    <property type="match status" value="1"/>
</dbReference>
<dbReference type="CDD" id="cd05476">
    <property type="entry name" value="pepsin_A_like_plant"/>
    <property type="match status" value="1"/>
</dbReference>
<dbReference type="AlphaFoldDB" id="A0A2K1IZT7"/>
<dbReference type="GeneID" id="112295088"/>
<dbReference type="FunFam" id="2.40.70.10:FF:000034">
    <property type="entry name" value="Aspartyl protease family protein"/>
    <property type="match status" value="1"/>
</dbReference>
<reference evidence="9 11" key="2">
    <citation type="journal article" date="2018" name="Plant J.">
        <title>The Physcomitrella patens chromosome-scale assembly reveals moss genome structure and evolution.</title>
        <authorList>
            <person name="Lang D."/>
            <person name="Ullrich K.K."/>
            <person name="Murat F."/>
            <person name="Fuchs J."/>
            <person name="Jenkins J."/>
            <person name="Haas F.B."/>
            <person name="Piednoel M."/>
            <person name="Gundlach H."/>
            <person name="Van Bel M."/>
            <person name="Meyberg R."/>
            <person name="Vives C."/>
            <person name="Morata J."/>
            <person name="Symeonidi A."/>
            <person name="Hiss M."/>
            <person name="Muchero W."/>
            <person name="Kamisugi Y."/>
            <person name="Saleh O."/>
            <person name="Blanc G."/>
            <person name="Decker E.L."/>
            <person name="van Gessel N."/>
            <person name="Grimwood J."/>
            <person name="Hayes R.D."/>
            <person name="Graham S.W."/>
            <person name="Gunter L.E."/>
            <person name="McDaniel S.F."/>
            <person name="Hoernstein S.N.W."/>
            <person name="Larsson A."/>
            <person name="Li F.W."/>
            <person name="Perroud P.F."/>
            <person name="Phillips J."/>
            <person name="Ranjan P."/>
            <person name="Rokshar D.S."/>
            <person name="Rothfels C.J."/>
            <person name="Schneider L."/>
            <person name="Shu S."/>
            <person name="Stevenson D.W."/>
            <person name="Thummler F."/>
            <person name="Tillich M."/>
            <person name="Villarreal Aguilar J.C."/>
            <person name="Widiez T."/>
            <person name="Wong G.K."/>
            <person name="Wymore A."/>
            <person name="Zhang Y."/>
            <person name="Zimmer A.D."/>
            <person name="Quatrano R.S."/>
            <person name="Mayer K.F.X."/>
            <person name="Goodstein D."/>
            <person name="Casacuberta J.M."/>
            <person name="Vandepoele K."/>
            <person name="Reski R."/>
            <person name="Cuming A.C."/>
            <person name="Tuskan G.A."/>
            <person name="Maumus F."/>
            <person name="Salse J."/>
            <person name="Schmutz J."/>
            <person name="Rensing S.A."/>
        </authorList>
    </citation>
    <scope>NUCLEOTIDE SEQUENCE [LARGE SCALE GENOMIC DNA]</scope>
    <source>
        <strain evidence="10 11">cv. Gransden 2004</strain>
    </source>
</reference>
<dbReference type="Proteomes" id="UP000006727">
    <property type="component" value="Chromosome 18"/>
</dbReference>
<dbReference type="FunFam" id="2.40.70.10:FF:000016">
    <property type="entry name" value="Probable aspartic protease At2g35615"/>
    <property type="match status" value="1"/>
</dbReference>
<keyword evidence="4" id="KW-0064">Aspartyl protease</keyword>
<evidence type="ECO:0000256" key="7">
    <source>
        <dbReference type="SAM" id="SignalP"/>
    </source>
</evidence>
<dbReference type="EnsemblPlants" id="Pp3c18_3870V3.1">
    <property type="protein sequence ID" value="Pp3c18_3870V3.1"/>
    <property type="gene ID" value="Pp3c18_3870"/>
</dbReference>
<keyword evidence="2" id="KW-0645">Protease</keyword>
<dbReference type="GO" id="GO:0005576">
    <property type="term" value="C:extracellular region"/>
    <property type="evidence" value="ECO:0000318"/>
    <property type="project" value="GO_Central"/>
</dbReference>
<dbReference type="InterPro" id="IPR032799">
    <property type="entry name" value="TAXi_C"/>
</dbReference>
<gene>
    <name evidence="10" type="primary">LOC112295088</name>
    <name evidence="9" type="ORF">PHYPA_022693</name>
</gene>
<evidence type="ECO:0000313" key="9">
    <source>
        <dbReference type="EMBL" id="PNR34795.1"/>
    </source>
</evidence>
<name>A0A2K1IZT7_PHYPA</name>
<dbReference type="PANTHER" id="PTHR47967:SF128">
    <property type="entry name" value="ASPARTIC PROTEINASE CDR1-LIKE"/>
    <property type="match status" value="1"/>
</dbReference>
<evidence type="ECO:0000313" key="11">
    <source>
        <dbReference type="Proteomes" id="UP000006727"/>
    </source>
</evidence>
<dbReference type="InterPro" id="IPR051708">
    <property type="entry name" value="Plant_Aspart_Prot_A1"/>
</dbReference>
<keyword evidence="3 7" id="KW-0732">Signal</keyword>
<dbReference type="EMBL" id="ABEU02000018">
    <property type="protein sequence ID" value="PNR34795.1"/>
    <property type="molecule type" value="Genomic_DNA"/>
</dbReference>
<dbReference type="GO" id="GO:0004190">
    <property type="term" value="F:aspartic-type endopeptidase activity"/>
    <property type="evidence" value="ECO:0000318"/>
    <property type="project" value="GO_Central"/>
</dbReference>
<dbReference type="Pfam" id="PF14541">
    <property type="entry name" value="TAXi_C"/>
    <property type="match status" value="1"/>
</dbReference>
<dbReference type="PROSITE" id="PS51767">
    <property type="entry name" value="PEPTIDASE_A1"/>
    <property type="match status" value="1"/>
</dbReference>
<evidence type="ECO:0000256" key="6">
    <source>
        <dbReference type="ARBA" id="ARBA00023180"/>
    </source>
</evidence>
<dbReference type="InterPro" id="IPR021109">
    <property type="entry name" value="Peptidase_aspartic_dom_sf"/>
</dbReference>
<dbReference type="PaxDb" id="3218-PP1S17_140V6.1"/>
<dbReference type="KEGG" id="ppp:112295088"/>
<accession>A0A2K1IZT7</accession>
<sequence>MGNIRCHASVLAALVLLCIGPMSWTLAARDTPVNNQVFRAELIYREHQSSPLRSETLKTPSEIFIAAVKRGHERRARLAKHVLAGDQLFETPVASGNGEYLIDISYGNPPQKSTAIVDTGSDLNWVQCLPCKSCYETLSAKFDPSKSASYKTLGCGSNFCQDLPFQSCAASCQYDYMYGDGSSTSGALSTDDVTIGTGKIPNVAFGCGNSNLGTFAGAGGLVGLGKGPLSLVSQLGGTATKKFSYCLVPLGSTKTSPLYIGDSTLAGGVAYTPMLTNNNYPTFYYAELQGISVEGKAVNYPANTFDIAATGRGGLILDSGTTLTYLDVDAFNPMVAALKAALPYPEADGSFYGLEYCFSTAGVANPTYPTVVFHFNGADVALAPDNTFIALDFEGTTCLAMASSTGFSIFGNIQQLNHVIVHDLVNKRIGFKSANCETI</sequence>
<dbReference type="OMA" id="DLPTSKC"/>
<dbReference type="FunCoup" id="A0A2K1IZT7">
    <property type="interactions" value="18"/>
</dbReference>
<dbReference type="PANTHER" id="PTHR47967">
    <property type="entry name" value="OS07G0603500 PROTEIN-RELATED"/>
    <property type="match status" value="1"/>
</dbReference>
<feature type="domain" description="Peptidase A1" evidence="8">
    <location>
        <begin position="100"/>
        <end position="432"/>
    </location>
</feature>
<dbReference type="STRING" id="3218.A0A2K1IZT7"/>
<feature type="chain" id="PRO_5043158029" description="Peptidase A1 domain-containing protein" evidence="7">
    <location>
        <begin position="28"/>
        <end position="439"/>
    </location>
</feature>
<dbReference type="InterPro" id="IPR001969">
    <property type="entry name" value="Aspartic_peptidase_AS"/>
</dbReference>
<proteinExistence type="inferred from homology"/>
<evidence type="ECO:0000256" key="2">
    <source>
        <dbReference type="ARBA" id="ARBA00022670"/>
    </source>
</evidence>
<dbReference type="InterPro" id="IPR034161">
    <property type="entry name" value="Pepsin-like_plant"/>
</dbReference>
<evidence type="ECO:0000256" key="5">
    <source>
        <dbReference type="ARBA" id="ARBA00022801"/>
    </source>
</evidence>
<dbReference type="OrthoDB" id="660550at2759"/>
<keyword evidence="6" id="KW-0325">Glycoprotein</keyword>
<dbReference type="GO" id="GO:0006508">
    <property type="term" value="P:proteolysis"/>
    <property type="evidence" value="ECO:0007669"/>
    <property type="project" value="UniProtKB-KW"/>
</dbReference>
<protein>
    <recommendedName>
        <fullName evidence="8">Peptidase A1 domain-containing protein</fullName>
    </recommendedName>
</protein>
<evidence type="ECO:0000256" key="3">
    <source>
        <dbReference type="ARBA" id="ARBA00022729"/>
    </source>
</evidence>
<dbReference type="InterPro" id="IPR032861">
    <property type="entry name" value="TAXi_N"/>
</dbReference>
<dbReference type="Gramene" id="Pp3c18_3870V3.1">
    <property type="protein sequence ID" value="Pp3c18_3870V3.1"/>
    <property type="gene ID" value="Pp3c18_3870"/>
</dbReference>
<dbReference type="Gene3D" id="2.40.70.10">
    <property type="entry name" value="Acid Proteases"/>
    <property type="match status" value="2"/>
</dbReference>
<keyword evidence="11" id="KW-1185">Reference proteome</keyword>
<dbReference type="EnsemblPlants" id="Pp3c18_3870V3.2">
    <property type="protein sequence ID" value="Pp3c18_3870V3.2"/>
    <property type="gene ID" value="Pp3c18_3870"/>
</dbReference>
<evidence type="ECO:0000313" key="10">
    <source>
        <dbReference type="EnsemblPlants" id="Pp3c18_3870V3.1"/>
    </source>
</evidence>
<evidence type="ECO:0000259" key="8">
    <source>
        <dbReference type="PROSITE" id="PS51767"/>
    </source>
</evidence>
<reference evidence="10" key="3">
    <citation type="submission" date="2020-12" db="UniProtKB">
        <authorList>
            <consortium name="EnsemblPlants"/>
        </authorList>
    </citation>
    <scope>IDENTIFICATION</scope>
</reference>
<reference evidence="9 11" key="1">
    <citation type="journal article" date="2008" name="Science">
        <title>The Physcomitrella genome reveals evolutionary insights into the conquest of land by plants.</title>
        <authorList>
            <person name="Rensing S."/>
            <person name="Lang D."/>
            <person name="Zimmer A."/>
            <person name="Terry A."/>
            <person name="Salamov A."/>
            <person name="Shapiro H."/>
            <person name="Nishiyama T."/>
            <person name="Perroud P.-F."/>
            <person name="Lindquist E."/>
            <person name="Kamisugi Y."/>
            <person name="Tanahashi T."/>
            <person name="Sakakibara K."/>
            <person name="Fujita T."/>
            <person name="Oishi K."/>
            <person name="Shin-I T."/>
            <person name="Kuroki Y."/>
            <person name="Toyoda A."/>
            <person name="Suzuki Y."/>
            <person name="Hashimoto A."/>
            <person name="Yamaguchi K."/>
            <person name="Sugano A."/>
            <person name="Kohara Y."/>
            <person name="Fujiyama A."/>
            <person name="Anterola A."/>
            <person name="Aoki S."/>
            <person name="Ashton N."/>
            <person name="Barbazuk W.B."/>
            <person name="Barker E."/>
            <person name="Bennetzen J."/>
            <person name="Bezanilla M."/>
            <person name="Blankenship R."/>
            <person name="Cho S.H."/>
            <person name="Dutcher S."/>
            <person name="Estelle M."/>
            <person name="Fawcett J.A."/>
            <person name="Gundlach H."/>
            <person name="Hanada K."/>
            <person name="Heyl A."/>
            <person name="Hicks K.A."/>
            <person name="Hugh J."/>
            <person name="Lohr M."/>
            <person name="Mayer K."/>
            <person name="Melkozernov A."/>
            <person name="Murata T."/>
            <person name="Nelson D."/>
            <person name="Pils B."/>
            <person name="Prigge M."/>
            <person name="Reiss B."/>
            <person name="Renner T."/>
            <person name="Rombauts S."/>
            <person name="Rushton P."/>
            <person name="Sanderfoot A."/>
            <person name="Schween G."/>
            <person name="Shiu S.-H."/>
            <person name="Stueber K."/>
            <person name="Theodoulou F.L."/>
            <person name="Tu H."/>
            <person name="Van de Peer Y."/>
            <person name="Verrier P.J."/>
            <person name="Waters E."/>
            <person name="Wood A."/>
            <person name="Yang L."/>
            <person name="Cove D."/>
            <person name="Cuming A."/>
            <person name="Hasebe M."/>
            <person name="Lucas S."/>
            <person name="Mishler D.B."/>
            <person name="Reski R."/>
            <person name="Grigoriev I."/>
            <person name="Quatrano R.S."/>
            <person name="Boore J.L."/>
        </authorList>
    </citation>
    <scope>NUCLEOTIDE SEQUENCE [LARGE SCALE GENOMIC DNA]</scope>
    <source>
        <strain evidence="10 11">cv. Gransden 2004</strain>
    </source>
</reference>
<organism evidence="9">
    <name type="scientific">Physcomitrium patens</name>
    <name type="common">Spreading-leaved earth moss</name>
    <name type="synonym">Physcomitrella patens</name>
    <dbReference type="NCBI Taxonomy" id="3218"/>
    <lineage>
        <taxon>Eukaryota</taxon>
        <taxon>Viridiplantae</taxon>
        <taxon>Streptophyta</taxon>
        <taxon>Embryophyta</taxon>
        <taxon>Bryophyta</taxon>
        <taxon>Bryophytina</taxon>
        <taxon>Bryopsida</taxon>
        <taxon>Funariidae</taxon>
        <taxon>Funariales</taxon>
        <taxon>Funariaceae</taxon>
        <taxon>Physcomitrium</taxon>
    </lineage>
</organism>
<evidence type="ECO:0000256" key="1">
    <source>
        <dbReference type="ARBA" id="ARBA00007447"/>
    </source>
</evidence>
<dbReference type="RefSeq" id="XP_024402027.1">
    <property type="nucleotide sequence ID" value="XM_024546259.2"/>
</dbReference>
<evidence type="ECO:0000256" key="4">
    <source>
        <dbReference type="ARBA" id="ARBA00022750"/>
    </source>
</evidence>
<dbReference type="InterPro" id="IPR033121">
    <property type="entry name" value="PEPTIDASE_A1"/>
</dbReference>
<dbReference type="Gramene" id="Pp3c18_3870V3.2">
    <property type="protein sequence ID" value="Pp3c18_3870V3.2"/>
    <property type="gene ID" value="Pp3c18_3870"/>
</dbReference>
<keyword evidence="5" id="KW-0378">Hydrolase</keyword>
<comment type="similarity">
    <text evidence="1">Belongs to the peptidase A1 family.</text>
</comment>
<dbReference type="Pfam" id="PF14543">
    <property type="entry name" value="TAXi_N"/>
    <property type="match status" value="1"/>
</dbReference>